<dbReference type="AlphaFoldDB" id="A0A9P5N4H6"/>
<evidence type="ECO:0008006" key="3">
    <source>
        <dbReference type="Google" id="ProtNLM"/>
    </source>
</evidence>
<reference evidence="1" key="1">
    <citation type="submission" date="2019-10" db="EMBL/GenBank/DDBJ databases">
        <authorList>
            <consortium name="DOE Joint Genome Institute"/>
            <person name="Kuo A."/>
            <person name="Miyauchi S."/>
            <person name="Kiss E."/>
            <person name="Drula E."/>
            <person name="Kohler A."/>
            <person name="Sanchez-Garcia M."/>
            <person name="Andreopoulos B."/>
            <person name="Barry K.W."/>
            <person name="Bonito G."/>
            <person name="Buee M."/>
            <person name="Carver A."/>
            <person name="Chen C."/>
            <person name="Cichocki N."/>
            <person name="Clum A."/>
            <person name="Culley D."/>
            <person name="Crous P.W."/>
            <person name="Fauchery L."/>
            <person name="Girlanda M."/>
            <person name="Hayes R."/>
            <person name="Keri Z."/>
            <person name="LaButti K."/>
            <person name="Lipzen A."/>
            <person name="Lombard V."/>
            <person name="Magnuson J."/>
            <person name="Maillard F."/>
            <person name="Morin E."/>
            <person name="Murat C."/>
            <person name="Nolan M."/>
            <person name="Ohm R."/>
            <person name="Pangilinan J."/>
            <person name="Pereira M."/>
            <person name="Perotto S."/>
            <person name="Peter M."/>
            <person name="Riley R."/>
            <person name="Sitrit Y."/>
            <person name="Stielow B."/>
            <person name="Szollosi G."/>
            <person name="Zifcakova L."/>
            <person name="Stursova M."/>
            <person name="Spatafora J.W."/>
            <person name="Tedersoo L."/>
            <person name="Vaario L.-M."/>
            <person name="Yamada A."/>
            <person name="Yan M."/>
            <person name="Wang P."/>
            <person name="Xu J."/>
            <person name="Bruns T."/>
            <person name="Baldrian P."/>
            <person name="Vilgalys R."/>
            <person name="Henrissat B."/>
            <person name="Grigoriev I.V."/>
            <person name="Hibbett D."/>
            <person name="Nagy L.G."/>
            <person name="Martin F.M."/>
        </authorList>
    </citation>
    <scope>NUCLEOTIDE SEQUENCE</scope>
    <source>
        <strain evidence="1">Prilba</strain>
    </source>
</reference>
<sequence length="411" mass="46600">MTLSPEAGRNGLKKEIPAFRFSRPPSADATIPITLYNPIFSQFQDDCKTYEPTTRDHDFALNLSSSMSIYYDDEKERAKQARKDFGHYDLEFVASQINGYRTDGDLRWKSFSVAIINMKPELCLGSAEPLLEAAWYYIALTRDHLEANPGSHLPCAHIGFAGAIWTDRPHLQVLAPTLPLFCHASDDDMRMQIARCLGATKKAILALKDYYEFELPHITALRPHLAFPHPSKYHSLDGATTHEFKYLSHLDEDKLVFCGAVDNDKICIKFVRRYSMEAHVRCSSLGFAPTLKGFERIPGGWYIVVMDFIEDEYHNLETSPDKASFESEVRVSVESLHEAGFVHGDIRSANIMVKKDGSPGIMILDFDWAGLAGQVKYPMGVNDIDIRRPNGAQDNEFIMVEHDIEMLNYMF</sequence>
<evidence type="ECO:0000313" key="1">
    <source>
        <dbReference type="EMBL" id="KAF8486103.1"/>
    </source>
</evidence>
<organism evidence="1 2">
    <name type="scientific">Russula ochroleuca</name>
    <dbReference type="NCBI Taxonomy" id="152965"/>
    <lineage>
        <taxon>Eukaryota</taxon>
        <taxon>Fungi</taxon>
        <taxon>Dikarya</taxon>
        <taxon>Basidiomycota</taxon>
        <taxon>Agaricomycotina</taxon>
        <taxon>Agaricomycetes</taxon>
        <taxon>Russulales</taxon>
        <taxon>Russulaceae</taxon>
        <taxon>Russula</taxon>
    </lineage>
</organism>
<name>A0A9P5N4H6_9AGAM</name>
<keyword evidence="2" id="KW-1185">Reference proteome</keyword>
<accession>A0A9P5N4H6</accession>
<comment type="caution">
    <text evidence="1">The sequence shown here is derived from an EMBL/GenBank/DDBJ whole genome shotgun (WGS) entry which is preliminary data.</text>
</comment>
<dbReference type="InterPro" id="IPR011009">
    <property type="entry name" value="Kinase-like_dom_sf"/>
</dbReference>
<reference evidence="1" key="2">
    <citation type="journal article" date="2020" name="Nat. Commun.">
        <title>Large-scale genome sequencing of mycorrhizal fungi provides insights into the early evolution of symbiotic traits.</title>
        <authorList>
            <person name="Miyauchi S."/>
            <person name="Kiss E."/>
            <person name="Kuo A."/>
            <person name="Drula E."/>
            <person name="Kohler A."/>
            <person name="Sanchez-Garcia M."/>
            <person name="Morin E."/>
            <person name="Andreopoulos B."/>
            <person name="Barry K.W."/>
            <person name="Bonito G."/>
            <person name="Buee M."/>
            <person name="Carver A."/>
            <person name="Chen C."/>
            <person name="Cichocki N."/>
            <person name="Clum A."/>
            <person name="Culley D."/>
            <person name="Crous P.W."/>
            <person name="Fauchery L."/>
            <person name="Girlanda M."/>
            <person name="Hayes R.D."/>
            <person name="Keri Z."/>
            <person name="LaButti K."/>
            <person name="Lipzen A."/>
            <person name="Lombard V."/>
            <person name="Magnuson J."/>
            <person name="Maillard F."/>
            <person name="Murat C."/>
            <person name="Nolan M."/>
            <person name="Ohm R.A."/>
            <person name="Pangilinan J."/>
            <person name="Pereira M.F."/>
            <person name="Perotto S."/>
            <person name="Peter M."/>
            <person name="Pfister S."/>
            <person name="Riley R."/>
            <person name="Sitrit Y."/>
            <person name="Stielow J.B."/>
            <person name="Szollosi G."/>
            <person name="Zifcakova L."/>
            <person name="Stursova M."/>
            <person name="Spatafora J.W."/>
            <person name="Tedersoo L."/>
            <person name="Vaario L.M."/>
            <person name="Yamada A."/>
            <person name="Yan M."/>
            <person name="Wang P."/>
            <person name="Xu J."/>
            <person name="Bruns T."/>
            <person name="Baldrian P."/>
            <person name="Vilgalys R."/>
            <person name="Dunand C."/>
            <person name="Henrissat B."/>
            <person name="Grigoriev I.V."/>
            <person name="Hibbett D."/>
            <person name="Nagy L.G."/>
            <person name="Martin F.M."/>
        </authorList>
    </citation>
    <scope>NUCLEOTIDE SEQUENCE</scope>
    <source>
        <strain evidence="1">Prilba</strain>
    </source>
</reference>
<dbReference type="PROSITE" id="PS00109">
    <property type="entry name" value="PROTEIN_KINASE_TYR"/>
    <property type="match status" value="1"/>
</dbReference>
<dbReference type="Proteomes" id="UP000759537">
    <property type="component" value="Unassembled WGS sequence"/>
</dbReference>
<dbReference type="InterPro" id="IPR008266">
    <property type="entry name" value="Tyr_kinase_AS"/>
</dbReference>
<protein>
    <recommendedName>
        <fullName evidence="3">Non-specific serine/threonine protein kinase</fullName>
    </recommendedName>
</protein>
<dbReference type="GO" id="GO:0004672">
    <property type="term" value="F:protein kinase activity"/>
    <property type="evidence" value="ECO:0007669"/>
    <property type="project" value="InterPro"/>
</dbReference>
<evidence type="ECO:0000313" key="2">
    <source>
        <dbReference type="Proteomes" id="UP000759537"/>
    </source>
</evidence>
<dbReference type="OrthoDB" id="4062651at2759"/>
<dbReference type="EMBL" id="WHVB01000002">
    <property type="protein sequence ID" value="KAF8486103.1"/>
    <property type="molecule type" value="Genomic_DNA"/>
</dbReference>
<gene>
    <name evidence="1" type="ORF">DFH94DRAFT_168528</name>
</gene>
<dbReference type="Gene3D" id="1.10.510.10">
    <property type="entry name" value="Transferase(Phosphotransferase) domain 1"/>
    <property type="match status" value="1"/>
</dbReference>
<proteinExistence type="predicted"/>
<dbReference type="SUPFAM" id="SSF56112">
    <property type="entry name" value="Protein kinase-like (PK-like)"/>
    <property type="match status" value="1"/>
</dbReference>